<dbReference type="RefSeq" id="WP_119715268.1">
    <property type="nucleotide sequence ID" value="NZ_OMOH01000003.1"/>
</dbReference>
<dbReference type="AlphaFoldDB" id="A0A375HZV0"/>
<evidence type="ECO:0000256" key="1">
    <source>
        <dbReference type="ARBA" id="ARBA00023015"/>
    </source>
</evidence>
<dbReference type="PANTHER" id="PTHR43537">
    <property type="entry name" value="TRANSCRIPTIONAL REGULATOR, GNTR FAMILY"/>
    <property type="match status" value="1"/>
</dbReference>
<dbReference type="SUPFAM" id="SSF46785">
    <property type="entry name" value="Winged helix' DNA-binding domain"/>
    <property type="match status" value="1"/>
</dbReference>
<dbReference type="InterPro" id="IPR011711">
    <property type="entry name" value="GntR_C"/>
</dbReference>
<dbReference type="Proteomes" id="UP000265962">
    <property type="component" value="Unassembled WGS sequence"/>
</dbReference>
<proteinExistence type="predicted"/>
<dbReference type="Pfam" id="PF00392">
    <property type="entry name" value="GntR"/>
    <property type="match status" value="1"/>
</dbReference>
<dbReference type="InterPro" id="IPR036390">
    <property type="entry name" value="WH_DNA-bd_sf"/>
</dbReference>
<evidence type="ECO:0000313" key="6">
    <source>
        <dbReference type="Proteomes" id="UP000265962"/>
    </source>
</evidence>
<dbReference type="PANTHER" id="PTHR43537:SF5">
    <property type="entry name" value="UXU OPERON TRANSCRIPTIONAL REGULATOR"/>
    <property type="match status" value="1"/>
</dbReference>
<dbReference type="GO" id="GO:0003700">
    <property type="term" value="F:DNA-binding transcription factor activity"/>
    <property type="evidence" value="ECO:0007669"/>
    <property type="project" value="InterPro"/>
</dbReference>
<dbReference type="GO" id="GO:0003677">
    <property type="term" value="F:DNA binding"/>
    <property type="evidence" value="ECO:0007669"/>
    <property type="project" value="UniProtKB-KW"/>
</dbReference>
<dbReference type="InterPro" id="IPR008920">
    <property type="entry name" value="TF_FadR/GntR_C"/>
</dbReference>
<dbReference type="EMBL" id="OMOH01000003">
    <property type="protein sequence ID" value="SPF68084.1"/>
    <property type="molecule type" value="Genomic_DNA"/>
</dbReference>
<dbReference type="Pfam" id="PF07729">
    <property type="entry name" value="FCD"/>
    <property type="match status" value="1"/>
</dbReference>
<keyword evidence="6" id="KW-1185">Reference proteome</keyword>
<accession>A0A375HZV0</accession>
<dbReference type="PROSITE" id="PS50949">
    <property type="entry name" value="HTH_GNTR"/>
    <property type="match status" value="1"/>
</dbReference>
<keyword evidence="3" id="KW-0804">Transcription</keyword>
<dbReference type="Gene3D" id="1.20.120.530">
    <property type="entry name" value="GntR ligand-binding domain-like"/>
    <property type="match status" value="1"/>
</dbReference>
<dbReference type="SUPFAM" id="SSF48008">
    <property type="entry name" value="GntR ligand-binding domain-like"/>
    <property type="match status" value="1"/>
</dbReference>
<evidence type="ECO:0000259" key="4">
    <source>
        <dbReference type="PROSITE" id="PS50949"/>
    </source>
</evidence>
<keyword evidence="2" id="KW-0238">DNA-binding</keyword>
<dbReference type="OrthoDB" id="3172099at2"/>
<dbReference type="InterPro" id="IPR036388">
    <property type="entry name" value="WH-like_DNA-bd_sf"/>
</dbReference>
<dbReference type="InterPro" id="IPR000524">
    <property type="entry name" value="Tscrpt_reg_HTH_GntR"/>
</dbReference>
<dbReference type="SMART" id="SM00345">
    <property type="entry name" value="HTH_GNTR"/>
    <property type="match status" value="1"/>
</dbReference>
<gene>
    <name evidence="5" type="ORF">PROPJV5_1042</name>
</gene>
<name>A0A375HZV0_9ACTN</name>
<dbReference type="Gene3D" id="1.10.10.10">
    <property type="entry name" value="Winged helix-like DNA-binding domain superfamily/Winged helix DNA-binding domain"/>
    <property type="match status" value="1"/>
</dbReference>
<keyword evidence="1" id="KW-0805">Transcription regulation</keyword>
<feature type="domain" description="HTH gntR-type" evidence="4">
    <location>
        <begin position="22"/>
        <end position="90"/>
    </location>
</feature>
<reference evidence="6" key="1">
    <citation type="submission" date="2018-02" db="EMBL/GenBank/DDBJ databases">
        <authorList>
            <person name="Hornung B."/>
        </authorList>
    </citation>
    <scope>NUCLEOTIDE SEQUENCE [LARGE SCALE GENOMIC DNA]</scope>
</reference>
<evidence type="ECO:0000256" key="3">
    <source>
        <dbReference type="ARBA" id="ARBA00023163"/>
    </source>
</evidence>
<dbReference type="PRINTS" id="PR00035">
    <property type="entry name" value="HTHGNTR"/>
</dbReference>
<organism evidence="5 6">
    <name type="scientific">Propionibacterium ruminifibrarum</name>
    <dbReference type="NCBI Taxonomy" id="1962131"/>
    <lineage>
        <taxon>Bacteria</taxon>
        <taxon>Bacillati</taxon>
        <taxon>Actinomycetota</taxon>
        <taxon>Actinomycetes</taxon>
        <taxon>Propionibacteriales</taxon>
        <taxon>Propionibacteriaceae</taxon>
        <taxon>Propionibacterium</taxon>
    </lineage>
</organism>
<evidence type="ECO:0000256" key="2">
    <source>
        <dbReference type="ARBA" id="ARBA00023125"/>
    </source>
</evidence>
<dbReference type="SMART" id="SM00895">
    <property type="entry name" value="FCD"/>
    <property type="match status" value="1"/>
</dbReference>
<sequence>MPAYASGPADEFLQEMSTLPRGTTAAEVAQHLLAHFGTGPLSTGDRVPPERALAEKLGVGRSAVREALAALELLGLVEVRPGAGTYVRGTTSDLLPKTLTWGMLLGEHDTQQLLEVRSALEVEAARLAAERADEQAIGLLQDNIESMREALPDVQKTIPIDYRFHVILVDSCGNTLTADMLRTCRTLLSIWMDRALSSVADAVESLGEHEKILRALEKHDVEAAEQAMRAHMRTATKRLTAQM</sequence>
<evidence type="ECO:0000313" key="5">
    <source>
        <dbReference type="EMBL" id="SPF68084.1"/>
    </source>
</evidence>
<protein>
    <submittedName>
        <fullName evidence="5">GntR bacterial regulatory protein HTH signature</fullName>
    </submittedName>
</protein>